<gene>
    <name evidence="1" type="ORF">SCALOS_LOCUS5665</name>
</gene>
<dbReference type="EMBL" id="CAJVPM010009625">
    <property type="protein sequence ID" value="CAG8565702.1"/>
    <property type="molecule type" value="Genomic_DNA"/>
</dbReference>
<keyword evidence="2" id="KW-1185">Reference proteome</keyword>
<sequence length="266" mass="30372">MAAEKKLTEKDYGFPFYYPTIHDLLGAASFNNPFNPPLDLNNSDSIRTTSTSSTNKTKTTGDTTFWDDVRPLFLQCNVRCMLAQTSSPAFTIPLDLSNADSVRYYAKRIEDKLVTRQMPPNDPWSDDKIQIYKNWEAGLYLEGPTKSPPFPSPIVPFYPNPKPNDVDINFDDHISPMFTTCNQWCMKDKKGFDLKDFDTVNNLKKTIYERLIAADGHEMPPGNRWPQKNVDLFATWAKQTPKPKENQFSDDVTIGTEIPDDPLKKT</sequence>
<accession>A0ACA9M3R3</accession>
<evidence type="ECO:0000313" key="2">
    <source>
        <dbReference type="Proteomes" id="UP000789860"/>
    </source>
</evidence>
<name>A0ACA9M3R3_9GLOM</name>
<evidence type="ECO:0000313" key="1">
    <source>
        <dbReference type="EMBL" id="CAG8565702.1"/>
    </source>
</evidence>
<dbReference type="Proteomes" id="UP000789860">
    <property type="component" value="Unassembled WGS sequence"/>
</dbReference>
<comment type="caution">
    <text evidence="1">The sequence shown here is derived from an EMBL/GenBank/DDBJ whole genome shotgun (WGS) entry which is preliminary data.</text>
</comment>
<reference evidence="1" key="1">
    <citation type="submission" date="2021-06" db="EMBL/GenBank/DDBJ databases">
        <authorList>
            <person name="Kallberg Y."/>
            <person name="Tangrot J."/>
            <person name="Rosling A."/>
        </authorList>
    </citation>
    <scope>NUCLEOTIDE SEQUENCE</scope>
    <source>
        <strain evidence="1">AU212A</strain>
    </source>
</reference>
<proteinExistence type="predicted"/>
<protein>
    <submittedName>
        <fullName evidence="1">5361_t:CDS:1</fullName>
    </submittedName>
</protein>
<organism evidence="1 2">
    <name type="scientific">Scutellospora calospora</name>
    <dbReference type="NCBI Taxonomy" id="85575"/>
    <lineage>
        <taxon>Eukaryota</taxon>
        <taxon>Fungi</taxon>
        <taxon>Fungi incertae sedis</taxon>
        <taxon>Mucoromycota</taxon>
        <taxon>Glomeromycotina</taxon>
        <taxon>Glomeromycetes</taxon>
        <taxon>Diversisporales</taxon>
        <taxon>Gigasporaceae</taxon>
        <taxon>Scutellospora</taxon>
    </lineage>
</organism>